<dbReference type="Gene3D" id="3.40.50.150">
    <property type="entry name" value="Vaccinia Virus protein VP39"/>
    <property type="match status" value="1"/>
</dbReference>
<keyword evidence="1" id="KW-0614">Plasmid</keyword>
<organism evidence="1 2">
    <name type="scientific">Sinorhizobium mexicanum</name>
    <dbReference type="NCBI Taxonomy" id="375549"/>
    <lineage>
        <taxon>Bacteria</taxon>
        <taxon>Pseudomonadati</taxon>
        <taxon>Pseudomonadota</taxon>
        <taxon>Alphaproteobacteria</taxon>
        <taxon>Hyphomicrobiales</taxon>
        <taxon>Rhizobiaceae</taxon>
        <taxon>Sinorhizobium/Ensifer group</taxon>
        <taxon>Sinorhizobium</taxon>
    </lineage>
</organism>
<dbReference type="InterPro" id="IPR029063">
    <property type="entry name" value="SAM-dependent_MTases_sf"/>
</dbReference>
<dbReference type="CDD" id="cd02440">
    <property type="entry name" value="AdoMet_MTases"/>
    <property type="match status" value="1"/>
</dbReference>
<dbReference type="EMBL" id="CP041240">
    <property type="protein sequence ID" value="QLL64504.1"/>
    <property type="molecule type" value="Genomic_DNA"/>
</dbReference>
<proteinExistence type="predicted"/>
<keyword evidence="1" id="KW-0489">Methyltransferase</keyword>
<gene>
    <name evidence="1" type="ORF">FKV68_24165</name>
</gene>
<protein>
    <submittedName>
        <fullName evidence="1">Class I SAM-dependent methyltransferase</fullName>
    </submittedName>
</protein>
<evidence type="ECO:0000313" key="1">
    <source>
        <dbReference type="EMBL" id="QLL64504.1"/>
    </source>
</evidence>
<dbReference type="GO" id="GO:0008757">
    <property type="term" value="F:S-adenosylmethionine-dependent methyltransferase activity"/>
    <property type="evidence" value="ECO:0007669"/>
    <property type="project" value="InterPro"/>
</dbReference>
<dbReference type="AlphaFoldDB" id="A0A859QII5"/>
<keyword evidence="1" id="KW-0808">Transferase</keyword>
<dbReference type="SUPFAM" id="SSF53335">
    <property type="entry name" value="S-adenosyl-L-methionine-dependent methyltransferases"/>
    <property type="match status" value="1"/>
</dbReference>
<dbReference type="GO" id="GO:0032259">
    <property type="term" value="P:methylation"/>
    <property type="evidence" value="ECO:0007669"/>
    <property type="project" value="UniProtKB-KW"/>
</dbReference>
<dbReference type="Pfam" id="PF08241">
    <property type="entry name" value="Methyltransf_11"/>
    <property type="match status" value="1"/>
</dbReference>
<sequence>MNAFEAATRKVFDAHHRLQDCDEHIFHRLTTLITEEYFGLPAGAFRDMSILDAGCGSNANASYAFLSHGAKRVTSLELGEEWLPCATARLVKFGDRSRLVGGSVLDLPFETGTFDLVHCAGVLHHTEDPRRGFAELARVTKPGGCLFLTIMATGSGALYQCINRLREVYAQNQEFRSIIDDMSIESVEAGLDWLFSVKNATEAELIPGEESFIRSLFDKDLLLTIKDRLQAPTYHSFDFTETQVQEWFLTEGFVEPRRISRYTKGFENLRRFFAPMYLQYEHPVARFWFGDGYVQMIARRSVGAPSPR</sequence>
<keyword evidence="2" id="KW-1185">Reference proteome</keyword>
<geneLocation type="plasmid" evidence="2">
    <name>pemeittgr7b</name>
</geneLocation>
<dbReference type="InterPro" id="IPR013216">
    <property type="entry name" value="Methyltransf_11"/>
</dbReference>
<dbReference type="KEGG" id="emx:FKV68_24165"/>
<name>A0A859QII5_9HYPH</name>
<accession>A0A859QII5</accession>
<dbReference type="PANTHER" id="PTHR43591">
    <property type="entry name" value="METHYLTRANSFERASE"/>
    <property type="match status" value="1"/>
</dbReference>
<reference evidence="1 2" key="1">
    <citation type="submission" date="2019-06" db="EMBL/GenBank/DDBJ databases">
        <title>Complete genome sequence of Ensifer mexicanus ITTG R7 isolated from nodules of Acacia angustissima (Mill.) Kuntze.</title>
        <authorList>
            <person name="Rincon-Rosales R."/>
            <person name="Rogel M.A."/>
            <person name="Guerrero G."/>
            <person name="Rincon-Molina C.I."/>
            <person name="Lopez-Lopez A."/>
            <person name="Martinez-Romero E."/>
        </authorList>
    </citation>
    <scope>NUCLEOTIDE SEQUENCE [LARGE SCALE GENOMIC DNA]</scope>
    <source>
        <strain evidence="1 2">ITTG R7</strain>
        <plasmid evidence="2">pemeittgr7b</plasmid>
    </source>
</reference>
<evidence type="ECO:0000313" key="2">
    <source>
        <dbReference type="Proteomes" id="UP000510721"/>
    </source>
</evidence>
<dbReference type="Proteomes" id="UP000510721">
    <property type="component" value="Plasmid pEmeITTGR7b"/>
</dbReference>
<dbReference type="RefSeq" id="WP_180942040.1">
    <property type="nucleotide sequence ID" value="NZ_CP041240.1"/>
</dbReference>